<dbReference type="EMBL" id="JBHTJV010000005">
    <property type="protein sequence ID" value="MFD0916290.1"/>
    <property type="molecule type" value="Genomic_DNA"/>
</dbReference>
<keyword evidence="2" id="KW-1185">Reference proteome</keyword>
<evidence type="ECO:0000313" key="2">
    <source>
        <dbReference type="Proteomes" id="UP001597101"/>
    </source>
</evidence>
<gene>
    <name evidence="1" type="ORF">ACFQ14_07725</name>
</gene>
<sequence length="199" mass="22423">MNTDTRRMTIIGITAAVLIGGSFTVNAIADSRPFQHLKLAASDTSAYTGFTHSASWSDGRRGEGRMGSRFANMSDEEIEKMVNRVVRHAAIEIDATDEQSQKITTIISAVAKDMKPLRQRFRATGKEMHDLLLQPTIDRAKMQQLRAQRFADADAMSTKMVDALADVAEVLTPEQRLKAEARIEEFRGKRRWFRGWHRG</sequence>
<comment type="caution">
    <text evidence="1">The sequence shown here is derived from an EMBL/GenBank/DDBJ whole genome shotgun (WGS) entry which is preliminary data.</text>
</comment>
<reference evidence="2" key="1">
    <citation type="journal article" date="2019" name="Int. J. Syst. Evol. Microbiol.">
        <title>The Global Catalogue of Microorganisms (GCM) 10K type strain sequencing project: providing services to taxonomists for standard genome sequencing and annotation.</title>
        <authorList>
            <consortium name="The Broad Institute Genomics Platform"/>
            <consortium name="The Broad Institute Genome Sequencing Center for Infectious Disease"/>
            <person name="Wu L."/>
            <person name="Ma J."/>
        </authorList>
    </citation>
    <scope>NUCLEOTIDE SEQUENCE [LARGE SCALE GENOMIC DNA]</scope>
    <source>
        <strain evidence="2">CCUG 60023</strain>
    </source>
</reference>
<proteinExistence type="predicted"/>
<dbReference type="CDD" id="cd09916">
    <property type="entry name" value="CpxP_like"/>
    <property type="match status" value="1"/>
</dbReference>
<dbReference type="Pfam" id="PF07813">
    <property type="entry name" value="LTXXQ"/>
    <property type="match status" value="1"/>
</dbReference>
<evidence type="ECO:0000313" key="1">
    <source>
        <dbReference type="EMBL" id="MFD0916290.1"/>
    </source>
</evidence>
<accession>A0ABW3FGA1</accession>
<dbReference type="RefSeq" id="WP_377212149.1">
    <property type="nucleotide sequence ID" value="NZ_JBHTJV010000005.1"/>
</dbReference>
<organism evidence="1 2">
    <name type="scientific">Pseudahrensia aquimaris</name>
    <dbReference type="NCBI Taxonomy" id="744461"/>
    <lineage>
        <taxon>Bacteria</taxon>
        <taxon>Pseudomonadati</taxon>
        <taxon>Pseudomonadota</taxon>
        <taxon>Alphaproteobacteria</taxon>
        <taxon>Hyphomicrobiales</taxon>
        <taxon>Ahrensiaceae</taxon>
        <taxon>Pseudahrensia</taxon>
    </lineage>
</organism>
<protein>
    <submittedName>
        <fullName evidence="1">Spy/CpxP family protein refolding chaperone</fullName>
    </submittedName>
</protein>
<dbReference type="InterPro" id="IPR012899">
    <property type="entry name" value="LTXXQ"/>
</dbReference>
<dbReference type="Proteomes" id="UP001597101">
    <property type="component" value="Unassembled WGS sequence"/>
</dbReference>
<dbReference type="Gene3D" id="1.20.120.1490">
    <property type="match status" value="1"/>
</dbReference>
<name>A0ABW3FGA1_9HYPH</name>